<keyword evidence="1" id="KW-0653">Protein transport</keyword>
<evidence type="ECO:0000256" key="1">
    <source>
        <dbReference type="PROSITE-ProRule" id="PRU00644"/>
    </source>
</evidence>
<dbReference type="GO" id="GO:0000813">
    <property type="term" value="C:ESCRT I complex"/>
    <property type="evidence" value="ECO:0007669"/>
    <property type="project" value="TreeGrafter"/>
</dbReference>
<dbReference type="OrthoDB" id="306304at2759"/>
<feature type="domain" description="SB" evidence="3">
    <location>
        <begin position="260"/>
        <end position="328"/>
    </location>
</feature>
<dbReference type="InterPro" id="IPR052070">
    <property type="entry name" value="ESCRT-I_UEV_domain"/>
</dbReference>
<keyword evidence="1" id="KW-0813">Transport</keyword>
<dbReference type="CDD" id="cd11685">
    <property type="entry name" value="UEV_TSG101-like"/>
    <property type="match status" value="1"/>
</dbReference>
<feature type="domain" description="UEV" evidence="4">
    <location>
        <begin position="15"/>
        <end position="159"/>
    </location>
</feature>
<feature type="coiled-coil region" evidence="2">
    <location>
        <begin position="207"/>
        <end position="234"/>
    </location>
</feature>
<dbReference type="EMBL" id="JACMSC010000004">
    <property type="protein sequence ID" value="KAG6525041.1"/>
    <property type="molecule type" value="Genomic_DNA"/>
</dbReference>
<dbReference type="PROSITE" id="PS51312">
    <property type="entry name" value="SB"/>
    <property type="match status" value="1"/>
</dbReference>
<dbReference type="GO" id="GO:0008333">
    <property type="term" value="P:endosome to lysosome transport"/>
    <property type="evidence" value="ECO:0007669"/>
    <property type="project" value="TreeGrafter"/>
</dbReference>
<gene>
    <name evidence="5" type="ORF">ZIOFF_014993</name>
</gene>
<accession>A0A8J5HI09</accession>
<evidence type="ECO:0000313" key="6">
    <source>
        <dbReference type="Proteomes" id="UP000734854"/>
    </source>
</evidence>
<dbReference type="PROSITE" id="PS51322">
    <property type="entry name" value="UEV"/>
    <property type="match status" value="1"/>
</dbReference>
<evidence type="ECO:0000259" key="3">
    <source>
        <dbReference type="PROSITE" id="PS51312"/>
    </source>
</evidence>
<keyword evidence="6" id="KW-1185">Reference proteome</keyword>
<comment type="caution">
    <text evidence="5">The sequence shown here is derived from an EMBL/GenBank/DDBJ whole genome shotgun (WGS) entry which is preliminary data.</text>
</comment>
<proteinExistence type="predicted"/>
<dbReference type="GO" id="GO:0015031">
    <property type="term" value="P:protein transport"/>
    <property type="evidence" value="ECO:0007669"/>
    <property type="project" value="UniProtKB-UniRule"/>
</dbReference>
<reference evidence="5 6" key="1">
    <citation type="submission" date="2020-08" db="EMBL/GenBank/DDBJ databases">
        <title>Plant Genome Project.</title>
        <authorList>
            <person name="Zhang R.-G."/>
        </authorList>
    </citation>
    <scope>NUCLEOTIDE SEQUENCE [LARGE SCALE GENOMIC DNA]</scope>
    <source>
        <tissue evidence="5">Rhizome</tissue>
    </source>
</reference>
<dbReference type="GO" id="GO:0043130">
    <property type="term" value="F:ubiquitin binding"/>
    <property type="evidence" value="ECO:0007669"/>
    <property type="project" value="TreeGrafter"/>
</dbReference>
<dbReference type="PANTHER" id="PTHR23306">
    <property type="entry name" value="TUMOR SUSCEPTIBILITY GENE 101 PROTEIN-RELATED"/>
    <property type="match status" value="1"/>
</dbReference>
<name>A0A8J5HI09_ZINOF</name>
<organism evidence="5 6">
    <name type="scientific">Zingiber officinale</name>
    <name type="common">Ginger</name>
    <name type="synonym">Amomum zingiber</name>
    <dbReference type="NCBI Taxonomy" id="94328"/>
    <lineage>
        <taxon>Eukaryota</taxon>
        <taxon>Viridiplantae</taxon>
        <taxon>Streptophyta</taxon>
        <taxon>Embryophyta</taxon>
        <taxon>Tracheophyta</taxon>
        <taxon>Spermatophyta</taxon>
        <taxon>Magnoliopsida</taxon>
        <taxon>Liliopsida</taxon>
        <taxon>Zingiberales</taxon>
        <taxon>Zingiberaceae</taxon>
        <taxon>Zingiber</taxon>
    </lineage>
</organism>
<dbReference type="Pfam" id="PF05743">
    <property type="entry name" value="UEV"/>
    <property type="match status" value="1"/>
</dbReference>
<sequence length="335" mass="37118">MPSAAAEFIDAALRATGDEPLSYTHTHTDLKWLIRDHLLSLLGAFPSLSPHSATFTDGDGDAARLLHAHGLLPVSPDAPHVLLTIWLQRDYPLTPPLVFVFPAGADQPLLHDHPFVDAASGAVASPYLEEWAFPESNLAGLARDLVRVFGLCHPYAAVKRGPVMPTMKETIDCLLARLLDDAWAFRSQIEADVERLAKMQALLLDRARAIQSGLWELETEKQRLEEAVKRKAEDAHALCDWLELVRGVEATSLEGLEAVEEAGRRMLEEEAAAAAVDDVVYALDQALEAEVLDFASYMKQMKALARQQFFHRAWVSKIQRSSRLLLLLDKDLAGY</sequence>
<dbReference type="InterPro" id="IPR017916">
    <property type="entry name" value="SB_dom"/>
</dbReference>
<dbReference type="Proteomes" id="UP000734854">
    <property type="component" value="Unassembled WGS sequence"/>
</dbReference>
<evidence type="ECO:0000256" key="2">
    <source>
        <dbReference type="SAM" id="Coils"/>
    </source>
</evidence>
<dbReference type="PANTHER" id="PTHR23306:SF21">
    <property type="entry name" value="UBIQUITIN-CONJUGATING ENZYME_RWD-LIKE PROTEIN"/>
    <property type="match status" value="1"/>
</dbReference>
<evidence type="ECO:0000313" key="5">
    <source>
        <dbReference type="EMBL" id="KAG6525041.1"/>
    </source>
</evidence>
<dbReference type="AlphaFoldDB" id="A0A8J5HI09"/>
<dbReference type="Pfam" id="PF09454">
    <property type="entry name" value="Vps23_core"/>
    <property type="match status" value="1"/>
</dbReference>
<dbReference type="InterPro" id="IPR008883">
    <property type="entry name" value="UEV_N"/>
</dbReference>
<protein>
    <submittedName>
        <fullName evidence="5">Uncharacterized protein</fullName>
    </submittedName>
</protein>
<evidence type="ECO:0000259" key="4">
    <source>
        <dbReference type="PROSITE" id="PS51322"/>
    </source>
</evidence>
<keyword evidence="2" id="KW-0175">Coiled coil</keyword>